<organism evidence="1">
    <name type="scientific">Utricularia reniformis</name>
    <dbReference type="NCBI Taxonomy" id="192314"/>
    <lineage>
        <taxon>Eukaryota</taxon>
        <taxon>Viridiplantae</taxon>
        <taxon>Streptophyta</taxon>
        <taxon>Embryophyta</taxon>
        <taxon>Tracheophyta</taxon>
        <taxon>Spermatophyta</taxon>
        <taxon>Magnoliopsida</taxon>
        <taxon>eudicotyledons</taxon>
        <taxon>Gunneridae</taxon>
        <taxon>Pentapetalae</taxon>
        <taxon>asterids</taxon>
        <taxon>lamiids</taxon>
        <taxon>Lamiales</taxon>
        <taxon>Lentibulariaceae</taxon>
        <taxon>Utricularia</taxon>
    </lineage>
</organism>
<sequence length="85" mass="9623">MRKDRSSTTRARDAYFFDSAALQKAYGGDHFHPKFPISAPTIIPSFHRKMIYVGDERADLLVQFYMSLFSLTQVRTNTSSSTPSG</sequence>
<accession>A0A1Y0B3E9</accession>
<protein>
    <submittedName>
        <fullName evidence="1">Uncharacterized protein</fullName>
    </submittedName>
</protein>
<dbReference type="AlphaFoldDB" id="A0A1Y0B3E9"/>
<reference evidence="1" key="1">
    <citation type="submission" date="2017-03" db="EMBL/GenBank/DDBJ databases">
        <title>The mitochondrial genome of the carnivorous plant Utricularia reniformis (Lentibulariaceae): structure, comparative analysis and evolutionary landmarks.</title>
        <authorList>
            <person name="Silva S.R."/>
            <person name="Alvarenga D.O."/>
            <person name="Michael T.P."/>
            <person name="Miranda V.F.O."/>
            <person name="Varani A.M."/>
        </authorList>
    </citation>
    <scope>NUCLEOTIDE SEQUENCE</scope>
</reference>
<dbReference type="EMBL" id="KY774314">
    <property type="protein sequence ID" value="ART31976.1"/>
    <property type="molecule type" value="Genomic_DNA"/>
</dbReference>
<evidence type="ECO:0000313" key="1">
    <source>
        <dbReference type="EMBL" id="ART31976.1"/>
    </source>
</evidence>
<geneLocation type="mitochondrion" evidence="1"/>
<keyword evidence="1" id="KW-0496">Mitochondrion</keyword>
<name>A0A1Y0B3E9_9LAMI</name>
<gene>
    <name evidence="1" type="ORF">AEK19_MT1805</name>
</gene>
<proteinExistence type="predicted"/>